<dbReference type="PANTHER" id="PTHR43888">
    <property type="entry name" value="DNAJ-LIKE-2, ISOFORM A-RELATED"/>
    <property type="match status" value="1"/>
</dbReference>
<dbReference type="PROSITE" id="PS51188">
    <property type="entry name" value="ZF_CR"/>
    <property type="match status" value="1"/>
</dbReference>
<dbReference type="FunFam" id="2.10.230.10:FF:000001">
    <property type="entry name" value="DnaJ subfamily A member 2"/>
    <property type="match status" value="1"/>
</dbReference>
<protein>
    <submittedName>
        <fullName evidence="9">Chaperone protein DnaJ</fullName>
    </submittedName>
</protein>
<dbReference type="InterPro" id="IPR001305">
    <property type="entry name" value="HSP_DnaJ_Cys-rich_dom"/>
</dbReference>
<feature type="compositionally biased region" description="Basic and acidic residues" evidence="6">
    <location>
        <begin position="26"/>
        <end position="38"/>
    </location>
</feature>
<evidence type="ECO:0000259" key="8">
    <source>
        <dbReference type="PROSITE" id="PS51188"/>
    </source>
</evidence>
<dbReference type="FunCoup" id="Q233M0">
    <property type="interactions" value="320"/>
</dbReference>
<keyword evidence="4 5" id="KW-0862">Zinc</keyword>
<evidence type="ECO:0000259" key="7">
    <source>
        <dbReference type="PROSITE" id="PS50076"/>
    </source>
</evidence>
<keyword evidence="1 5" id="KW-0479">Metal-binding</keyword>
<dbReference type="GO" id="GO:0030544">
    <property type="term" value="F:Hsp70 protein binding"/>
    <property type="evidence" value="ECO:0007669"/>
    <property type="project" value="InterPro"/>
</dbReference>
<evidence type="ECO:0000313" key="10">
    <source>
        <dbReference type="Proteomes" id="UP000009168"/>
    </source>
</evidence>
<dbReference type="OMA" id="IVFHIVE"/>
<dbReference type="PRINTS" id="PR00625">
    <property type="entry name" value="JDOMAIN"/>
</dbReference>
<dbReference type="eggNOG" id="KOG0712">
    <property type="taxonomic scope" value="Eukaryota"/>
</dbReference>
<dbReference type="AlphaFoldDB" id="Q233M0"/>
<dbReference type="GO" id="GO:0051082">
    <property type="term" value="F:unfolded protein binding"/>
    <property type="evidence" value="ECO:0007669"/>
    <property type="project" value="InterPro"/>
</dbReference>
<dbReference type="PROSITE" id="PS50076">
    <property type="entry name" value="DNAJ_2"/>
    <property type="match status" value="1"/>
</dbReference>
<dbReference type="Pfam" id="PF01556">
    <property type="entry name" value="DnaJ_C"/>
    <property type="match status" value="1"/>
</dbReference>
<dbReference type="SUPFAM" id="SSF46565">
    <property type="entry name" value="Chaperone J-domain"/>
    <property type="match status" value="1"/>
</dbReference>
<feature type="zinc finger region" description="CR-type" evidence="5">
    <location>
        <begin position="158"/>
        <end position="240"/>
    </location>
</feature>
<evidence type="ECO:0000256" key="5">
    <source>
        <dbReference type="PROSITE-ProRule" id="PRU00546"/>
    </source>
</evidence>
<sequence>MFSGGFGGFNFGFGGGRDDDDEYDEDARQQQESGKDVDTQELYNIMGVDKKADVNEIKKAYKKACLKGEYRHPDKGGDPEKFKKLNEAYEVLSNPEKRDIYDRYGLQGLKEGGGGSGGSPFDIFETFFGGGGQRQTGPKKAKARAVETEVTLEDVYKGKMTQVPVKRKRVCESCEGKGGKNAKVCDQCKGQKIVIKLVKQGPNCYSQSQQICDKCQGQGDLMKEADRCKVCNGKKIVDNEKIIEVPLEPGVPHEYSYKFTGEADEAPNIMAGDLYVKIMIKDHPVYKRKGADLYIEKQITLLEALSGVNFEIKHLDGSTLKIATAPGQYIENDSIHTIQGKGMPFFKDAFSHGNLFVKFKVQFPKSRALKPEQIEKIKKELGAGVQSHVLDKSQKFEYLDSFSEADLNPNPKGGRSNSRDDDREGMPGGAQRVQCAQQ</sequence>
<dbReference type="CDD" id="cd10747">
    <property type="entry name" value="DnaJ_C"/>
    <property type="match status" value="1"/>
</dbReference>
<gene>
    <name evidence="9" type="ORF">TTHERM_00391300</name>
</gene>
<dbReference type="STRING" id="312017.Q233M0"/>
<accession>Q233M0</accession>
<dbReference type="InParanoid" id="Q233M0"/>
<dbReference type="GeneID" id="7847199"/>
<dbReference type="Gene3D" id="1.10.287.110">
    <property type="entry name" value="DnaJ domain"/>
    <property type="match status" value="1"/>
</dbReference>
<proteinExistence type="predicted"/>
<dbReference type="CDD" id="cd10719">
    <property type="entry name" value="DnaJ_zf"/>
    <property type="match status" value="1"/>
</dbReference>
<dbReference type="Proteomes" id="UP000009168">
    <property type="component" value="Unassembled WGS sequence"/>
</dbReference>
<reference evidence="10" key="1">
    <citation type="journal article" date="2006" name="PLoS Biol.">
        <title>Macronuclear genome sequence of the ciliate Tetrahymena thermophila, a model eukaryote.</title>
        <authorList>
            <person name="Eisen J.A."/>
            <person name="Coyne R.S."/>
            <person name="Wu M."/>
            <person name="Wu D."/>
            <person name="Thiagarajan M."/>
            <person name="Wortman J.R."/>
            <person name="Badger J.H."/>
            <person name="Ren Q."/>
            <person name="Amedeo P."/>
            <person name="Jones K.M."/>
            <person name="Tallon L.J."/>
            <person name="Delcher A.L."/>
            <person name="Salzberg S.L."/>
            <person name="Silva J.C."/>
            <person name="Haas B.J."/>
            <person name="Majoros W.H."/>
            <person name="Farzad M."/>
            <person name="Carlton J.M."/>
            <person name="Smith R.K. Jr."/>
            <person name="Garg J."/>
            <person name="Pearlman R.E."/>
            <person name="Karrer K.M."/>
            <person name="Sun L."/>
            <person name="Manning G."/>
            <person name="Elde N.C."/>
            <person name="Turkewitz A.P."/>
            <person name="Asai D.J."/>
            <person name="Wilkes D.E."/>
            <person name="Wang Y."/>
            <person name="Cai H."/>
            <person name="Collins K."/>
            <person name="Stewart B.A."/>
            <person name="Lee S.R."/>
            <person name="Wilamowska K."/>
            <person name="Weinberg Z."/>
            <person name="Ruzzo W.L."/>
            <person name="Wloga D."/>
            <person name="Gaertig J."/>
            <person name="Frankel J."/>
            <person name="Tsao C.-C."/>
            <person name="Gorovsky M.A."/>
            <person name="Keeling P.J."/>
            <person name="Waller R.F."/>
            <person name="Patron N.J."/>
            <person name="Cherry J.M."/>
            <person name="Stover N.A."/>
            <person name="Krieger C.J."/>
            <person name="del Toro C."/>
            <person name="Ryder H.F."/>
            <person name="Williamson S.C."/>
            <person name="Barbeau R.A."/>
            <person name="Hamilton E.P."/>
            <person name="Orias E."/>
        </authorList>
    </citation>
    <scope>NUCLEOTIDE SEQUENCE [LARGE SCALE GENOMIC DNA]</scope>
    <source>
        <strain evidence="10">SB210</strain>
    </source>
</reference>
<dbReference type="CDD" id="cd06257">
    <property type="entry name" value="DnaJ"/>
    <property type="match status" value="1"/>
</dbReference>
<dbReference type="PROSITE" id="PS00636">
    <property type="entry name" value="DNAJ_1"/>
    <property type="match status" value="1"/>
</dbReference>
<feature type="region of interest" description="Disordered" evidence="6">
    <location>
        <begin position="402"/>
        <end position="438"/>
    </location>
</feature>
<dbReference type="EMBL" id="GG662770">
    <property type="protein sequence ID" value="EAR91560.3"/>
    <property type="molecule type" value="Genomic_DNA"/>
</dbReference>
<dbReference type="GO" id="GO:0008270">
    <property type="term" value="F:zinc ion binding"/>
    <property type="evidence" value="ECO:0007669"/>
    <property type="project" value="UniProtKB-KW"/>
</dbReference>
<evidence type="ECO:0000256" key="3">
    <source>
        <dbReference type="ARBA" id="ARBA00022771"/>
    </source>
</evidence>
<name>Q233M0_TETTS</name>
<keyword evidence="10" id="KW-1185">Reference proteome</keyword>
<dbReference type="Pfam" id="PF00226">
    <property type="entry name" value="DnaJ"/>
    <property type="match status" value="1"/>
</dbReference>
<dbReference type="RefSeq" id="XP_001011805.3">
    <property type="nucleotide sequence ID" value="XM_001011805.4"/>
</dbReference>
<dbReference type="InterPro" id="IPR002939">
    <property type="entry name" value="DnaJ_C"/>
</dbReference>
<dbReference type="SMART" id="SM00271">
    <property type="entry name" value="DnaJ"/>
    <property type="match status" value="1"/>
</dbReference>
<dbReference type="InterPro" id="IPR001623">
    <property type="entry name" value="DnaJ_domain"/>
</dbReference>
<dbReference type="HOGENOM" id="CLU_017633_10_0_1"/>
<dbReference type="Gene3D" id="2.60.260.20">
    <property type="entry name" value="Urease metallochaperone UreE, N-terminal domain"/>
    <property type="match status" value="2"/>
</dbReference>
<feature type="domain" description="J" evidence="7">
    <location>
        <begin position="41"/>
        <end position="105"/>
    </location>
</feature>
<feature type="region of interest" description="Disordered" evidence="6">
    <location>
        <begin position="1"/>
        <end position="40"/>
    </location>
</feature>
<evidence type="ECO:0000313" key="9">
    <source>
        <dbReference type="EMBL" id="EAR91560.3"/>
    </source>
</evidence>
<dbReference type="InterPro" id="IPR008971">
    <property type="entry name" value="HSP40/DnaJ_pept-bd"/>
</dbReference>
<dbReference type="SUPFAM" id="SSF57938">
    <property type="entry name" value="DnaJ/Hsp40 cysteine-rich domain"/>
    <property type="match status" value="1"/>
</dbReference>
<dbReference type="GO" id="GO:0006457">
    <property type="term" value="P:protein folding"/>
    <property type="evidence" value="ECO:0007669"/>
    <property type="project" value="InterPro"/>
</dbReference>
<dbReference type="OrthoDB" id="550424at2759"/>
<dbReference type="InterPro" id="IPR036869">
    <property type="entry name" value="J_dom_sf"/>
</dbReference>
<dbReference type="FunFam" id="2.60.260.20:FF:000003">
    <property type="entry name" value="DnaJ subfamily A member 2"/>
    <property type="match status" value="1"/>
</dbReference>
<evidence type="ECO:0000256" key="4">
    <source>
        <dbReference type="ARBA" id="ARBA00022833"/>
    </source>
</evidence>
<evidence type="ECO:0000256" key="6">
    <source>
        <dbReference type="SAM" id="MobiDB-lite"/>
    </source>
</evidence>
<evidence type="ECO:0000256" key="1">
    <source>
        <dbReference type="ARBA" id="ARBA00022723"/>
    </source>
</evidence>
<keyword evidence="3 5" id="KW-0863">Zinc-finger</keyword>
<organism evidence="9 10">
    <name type="scientific">Tetrahymena thermophila (strain SB210)</name>
    <dbReference type="NCBI Taxonomy" id="312017"/>
    <lineage>
        <taxon>Eukaryota</taxon>
        <taxon>Sar</taxon>
        <taxon>Alveolata</taxon>
        <taxon>Ciliophora</taxon>
        <taxon>Intramacronucleata</taxon>
        <taxon>Oligohymenophorea</taxon>
        <taxon>Hymenostomatida</taxon>
        <taxon>Tetrahymenina</taxon>
        <taxon>Tetrahymenidae</taxon>
        <taxon>Tetrahymena</taxon>
    </lineage>
</organism>
<evidence type="ECO:0000256" key="2">
    <source>
        <dbReference type="ARBA" id="ARBA00022737"/>
    </source>
</evidence>
<dbReference type="Gene3D" id="2.10.230.10">
    <property type="entry name" value="Heat shock protein DnaJ, cysteine-rich domain"/>
    <property type="match status" value="1"/>
</dbReference>
<feature type="compositionally biased region" description="Gly residues" evidence="6">
    <location>
        <begin position="1"/>
        <end position="15"/>
    </location>
</feature>
<keyword evidence="2" id="KW-0677">Repeat</keyword>
<dbReference type="Pfam" id="PF00684">
    <property type="entry name" value="DnaJ_CXXCXGXG"/>
    <property type="match status" value="1"/>
</dbReference>
<dbReference type="InterPro" id="IPR036410">
    <property type="entry name" value="HSP_DnaJ_Cys-rich_dom_sf"/>
</dbReference>
<feature type="domain" description="CR-type" evidence="8">
    <location>
        <begin position="158"/>
        <end position="240"/>
    </location>
</feature>
<dbReference type="SUPFAM" id="SSF49493">
    <property type="entry name" value="HSP40/DnaJ peptide-binding domain"/>
    <property type="match status" value="2"/>
</dbReference>
<dbReference type="InterPro" id="IPR018253">
    <property type="entry name" value="DnaJ_domain_CS"/>
</dbReference>
<dbReference type="InterPro" id="IPR044713">
    <property type="entry name" value="DNJA1/2-like"/>
</dbReference>
<dbReference type="KEGG" id="tet:TTHERM_00391300"/>